<evidence type="ECO:0000256" key="4">
    <source>
        <dbReference type="ARBA" id="ARBA00022980"/>
    </source>
</evidence>
<organism evidence="10 11">
    <name type="scientific">Brassicogethes aeneus</name>
    <name type="common">Rape pollen beetle</name>
    <name type="synonym">Meligethes aeneus</name>
    <dbReference type="NCBI Taxonomy" id="1431903"/>
    <lineage>
        <taxon>Eukaryota</taxon>
        <taxon>Metazoa</taxon>
        <taxon>Ecdysozoa</taxon>
        <taxon>Arthropoda</taxon>
        <taxon>Hexapoda</taxon>
        <taxon>Insecta</taxon>
        <taxon>Pterygota</taxon>
        <taxon>Neoptera</taxon>
        <taxon>Endopterygota</taxon>
        <taxon>Coleoptera</taxon>
        <taxon>Polyphaga</taxon>
        <taxon>Cucujiformia</taxon>
        <taxon>Nitidulidae</taxon>
        <taxon>Meligethinae</taxon>
        <taxon>Brassicogethes</taxon>
    </lineage>
</organism>
<protein>
    <recommendedName>
        <fullName evidence="7">Large ribosomal subunit protein bL27m</fullName>
    </recommendedName>
    <alternativeName>
        <fullName evidence="8">39S ribosomal protein L27, mitochondrial</fullName>
    </alternativeName>
</protein>
<name>A0A9P0AN72_BRAAE</name>
<evidence type="ECO:0000256" key="6">
    <source>
        <dbReference type="ARBA" id="ARBA00023274"/>
    </source>
</evidence>
<gene>
    <name evidence="10" type="ORF">MELIAE_LOCUS21</name>
</gene>
<sequence>MNFIIQNVKLGLLTGSEILTNSVRYASKKAKSSTRNSSPKTRPKHRGWKVQDGHTVHAGHILATQRNLRFHPGLNVGLGKNGTLFAIIPGKVLVTCEKADLNWEHTWVQRCYGHRQGTEFYKKYFNVIPEPQHQNFKLVDQI</sequence>
<dbReference type="AlphaFoldDB" id="A0A9P0AN72"/>
<evidence type="ECO:0000256" key="7">
    <source>
        <dbReference type="ARBA" id="ARBA00035267"/>
    </source>
</evidence>
<evidence type="ECO:0000256" key="9">
    <source>
        <dbReference type="SAM" id="MobiDB-lite"/>
    </source>
</evidence>
<evidence type="ECO:0000256" key="1">
    <source>
        <dbReference type="ARBA" id="ARBA00004173"/>
    </source>
</evidence>
<keyword evidence="4" id="KW-0689">Ribosomal protein</keyword>
<evidence type="ECO:0000256" key="2">
    <source>
        <dbReference type="ARBA" id="ARBA00010797"/>
    </source>
</evidence>
<evidence type="ECO:0000256" key="5">
    <source>
        <dbReference type="ARBA" id="ARBA00023128"/>
    </source>
</evidence>
<keyword evidence="6" id="KW-0687">Ribonucleoprotein</keyword>
<dbReference type="GO" id="GO:0005762">
    <property type="term" value="C:mitochondrial large ribosomal subunit"/>
    <property type="evidence" value="ECO:0007669"/>
    <property type="project" value="TreeGrafter"/>
</dbReference>
<dbReference type="GO" id="GO:0006412">
    <property type="term" value="P:translation"/>
    <property type="evidence" value="ECO:0007669"/>
    <property type="project" value="InterPro"/>
</dbReference>
<dbReference type="EMBL" id="OV121132">
    <property type="protein sequence ID" value="CAH0545654.1"/>
    <property type="molecule type" value="Genomic_DNA"/>
</dbReference>
<evidence type="ECO:0000313" key="10">
    <source>
        <dbReference type="EMBL" id="CAH0545654.1"/>
    </source>
</evidence>
<comment type="similarity">
    <text evidence="2">Belongs to the bacterial ribosomal protein bL27 family.</text>
</comment>
<dbReference type="SUPFAM" id="SSF110324">
    <property type="entry name" value="Ribosomal L27 protein-like"/>
    <property type="match status" value="1"/>
</dbReference>
<dbReference type="Proteomes" id="UP001154078">
    <property type="component" value="Chromosome 1"/>
</dbReference>
<evidence type="ECO:0000256" key="3">
    <source>
        <dbReference type="ARBA" id="ARBA00022946"/>
    </source>
</evidence>
<evidence type="ECO:0000256" key="8">
    <source>
        <dbReference type="ARBA" id="ARBA00076963"/>
    </source>
</evidence>
<proteinExistence type="inferred from homology"/>
<keyword evidence="5" id="KW-0496">Mitochondrion</keyword>
<dbReference type="PRINTS" id="PR00063">
    <property type="entry name" value="RIBOSOMALL27"/>
</dbReference>
<dbReference type="FunFam" id="2.40.50.100:FF:000031">
    <property type="entry name" value="39S ribosomal protein L27, mitochondrial"/>
    <property type="match status" value="1"/>
</dbReference>
<dbReference type="GO" id="GO:0003735">
    <property type="term" value="F:structural constituent of ribosome"/>
    <property type="evidence" value="ECO:0007669"/>
    <property type="project" value="InterPro"/>
</dbReference>
<keyword evidence="3" id="KW-0809">Transit peptide</keyword>
<keyword evidence="11" id="KW-1185">Reference proteome</keyword>
<dbReference type="Gene3D" id="2.40.50.100">
    <property type="match status" value="1"/>
</dbReference>
<dbReference type="InterPro" id="IPR001684">
    <property type="entry name" value="Ribosomal_bL27"/>
</dbReference>
<dbReference type="Pfam" id="PF01016">
    <property type="entry name" value="Ribosomal_L27"/>
    <property type="match status" value="1"/>
</dbReference>
<feature type="region of interest" description="Disordered" evidence="9">
    <location>
        <begin position="28"/>
        <end position="47"/>
    </location>
</feature>
<evidence type="ECO:0000313" key="11">
    <source>
        <dbReference type="Proteomes" id="UP001154078"/>
    </source>
</evidence>
<dbReference type="OrthoDB" id="1867012at2759"/>
<dbReference type="PANTHER" id="PTHR15893:SF0">
    <property type="entry name" value="LARGE RIBOSOMAL SUBUNIT PROTEIN BL27M"/>
    <property type="match status" value="1"/>
</dbReference>
<dbReference type="GO" id="GO:0005743">
    <property type="term" value="C:mitochondrial inner membrane"/>
    <property type="evidence" value="ECO:0007669"/>
    <property type="project" value="UniProtKB-ARBA"/>
</dbReference>
<reference evidence="10" key="1">
    <citation type="submission" date="2021-12" db="EMBL/GenBank/DDBJ databases">
        <authorList>
            <person name="King R."/>
        </authorList>
    </citation>
    <scope>NUCLEOTIDE SEQUENCE</scope>
</reference>
<accession>A0A9P0AN72</accession>
<comment type="subcellular location">
    <subcellularLocation>
        <location evidence="1">Mitochondrion</location>
    </subcellularLocation>
</comment>
<dbReference type="PANTHER" id="PTHR15893">
    <property type="entry name" value="RIBOSOMAL PROTEIN L27"/>
    <property type="match status" value="1"/>
</dbReference>